<name>A0A6G1A7C7_CROCR</name>
<dbReference type="EMBL" id="VOAJ01009564">
    <property type="protein sequence ID" value="KAF0871745.1"/>
    <property type="molecule type" value="Genomic_DNA"/>
</dbReference>
<dbReference type="AlphaFoldDB" id="A0A6G1A7C7"/>
<sequence length="111" mass="12905">NKGLISKIYRELTQLNHETDRNLIKKTGRGPEQNFPKQDTQMVRRHVERCSTSLILREAEVKIPMRCHLTTLRMASIKRTRNNKCWQGCGGKGAPGHCWWGCILMQSLWKT</sequence>
<dbReference type="Proteomes" id="UP000475037">
    <property type="component" value="Unassembled WGS sequence"/>
</dbReference>
<accession>A0A6G1A7C7</accession>
<evidence type="ECO:0000313" key="1">
    <source>
        <dbReference type="EMBL" id="KAF0871745.1"/>
    </source>
</evidence>
<proteinExistence type="predicted"/>
<keyword evidence="2" id="KW-1185">Reference proteome</keyword>
<gene>
    <name evidence="1" type="ORF">FOF47_R03646</name>
</gene>
<feature type="non-terminal residue" evidence="1">
    <location>
        <position position="1"/>
    </location>
</feature>
<reference evidence="1 2" key="1">
    <citation type="submission" date="2019-11" db="EMBL/GenBank/DDBJ databases">
        <authorList>
            <person name="Yang C."/>
            <person name="Li F."/>
        </authorList>
    </citation>
    <scope>NUCLEOTIDE SEQUENCE [LARGE SCALE GENOMIC DNA]</scope>
    <source>
        <strain evidence="1">KB4526</strain>
        <tissue evidence="1">Muscle</tissue>
    </source>
</reference>
<organism evidence="1 2">
    <name type="scientific">Crocuta crocuta</name>
    <name type="common">Spotted hyena</name>
    <dbReference type="NCBI Taxonomy" id="9678"/>
    <lineage>
        <taxon>Eukaryota</taxon>
        <taxon>Metazoa</taxon>
        <taxon>Chordata</taxon>
        <taxon>Craniata</taxon>
        <taxon>Vertebrata</taxon>
        <taxon>Euteleostomi</taxon>
        <taxon>Mammalia</taxon>
        <taxon>Eutheria</taxon>
        <taxon>Laurasiatheria</taxon>
        <taxon>Carnivora</taxon>
        <taxon>Feliformia</taxon>
        <taxon>Hyaenidae</taxon>
        <taxon>Crocuta</taxon>
    </lineage>
</organism>
<evidence type="ECO:0000313" key="2">
    <source>
        <dbReference type="Proteomes" id="UP000475037"/>
    </source>
</evidence>
<comment type="caution">
    <text evidence="1">The sequence shown here is derived from an EMBL/GenBank/DDBJ whole genome shotgun (WGS) entry which is preliminary data.</text>
</comment>
<feature type="non-terminal residue" evidence="1">
    <location>
        <position position="111"/>
    </location>
</feature>
<protein>
    <submittedName>
        <fullName evidence="1">LORF2 protein</fullName>
    </submittedName>
</protein>